<dbReference type="EMBL" id="MJBS01000134">
    <property type="protein sequence ID" value="OHE92880.1"/>
    <property type="molecule type" value="Genomic_DNA"/>
</dbReference>
<dbReference type="Proteomes" id="UP000176998">
    <property type="component" value="Unassembled WGS sequence"/>
</dbReference>
<dbReference type="GeneID" id="34564954"/>
<proteinExistence type="predicted"/>
<gene>
    <name evidence="1" type="ORF">CORC01_11822</name>
</gene>
<dbReference type="RefSeq" id="XP_022470048.1">
    <property type="nucleotide sequence ID" value="XM_022623444.1"/>
</dbReference>
<dbReference type="AlphaFoldDB" id="A0A1G4AUN1"/>
<evidence type="ECO:0000313" key="2">
    <source>
        <dbReference type="Proteomes" id="UP000176998"/>
    </source>
</evidence>
<protein>
    <submittedName>
        <fullName evidence="1">Uncharacterized protein</fullName>
    </submittedName>
</protein>
<reference evidence="1 2" key="1">
    <citation type="submission" date="2016-09" db="EMBL/GenBank/DDBJ databases">
        <authorList>
            <person name="Capua I."/>
            <person name="De Benedictis P."/>
            <person name="Joannis T."/>
            <person name="Lombin L.H."/>
            <person name="Cattoli G."/>
        </authorList>
    </citation>
    <scope>NUCLEOTIDE SEQUENCE [LARGE SCALE GENOMIC DNA]</scope>
    <source>
        <strain evidence="1 2">IMI 309357</strain>
    </source>
</reference>
<comment type="caution">
    <text evidence="1">The sequence shown here is derived from an EMBL/GenBank/DDBJ whole genome shotgun (WGS) entry which is preliminary data.</text>
</comment>
<sequence>MVAEEAFRAYIGVQLGVQLPRSRAHIRKKGRYFPCSM</sequence>
<organism evidence="1 2">
    <name type="scientific">Colletotrichum orchidophilum</name>
    <dbReference type="NCBI Taxonomy" id="1209926"/>
    <lineage>
        <taxon>Eukaryota</taxon>
        <taxon>Fungi</taxon>
        <taxon>Dikarya</taxon>
        <taxon>Ascomycota</taxon>
        <taxon>Pezizomycotina</taxon>
        <taxon>Sordariomycetes</taxon>
        <taxon>Hypocreomycetidae</taxon>
        <taxon>Glomerellales</taxon>
        <taxon>Glomerellaceae</taxon>
        <taxon>Colletotrichum</taxon>
    </lineage>
</organism>
<name>A0A1G4AUN1_9PEZI</name>
<keyword evidence="2" id="KW-1185">Reference proteome</keyword>
<evidence type="ECO:0000313" key="1">
    <source>
        <dbReference type="EMBL" id="OHE92880.1"/>
    </source>
</evidence>
<accession>A0A1G4AUN1</accession>